<proteinExistence type="predicted"/>
<sequence length="502" mass="55453">MELFLPDKYPVLQGSLTASVGFCTVWNKMDVATTAVPDLLNKAALIGTLYSRQGVNPLLRNLALNPHIRTLALWGFGPLSQSPFGKSGSNLIQALWKSGVSEDGVIKGTEFQIEPEITPAVIETIRQNVTLLDLSQYQLREAVDHLPIEAGVPYMEPVAFDPPAPRVVETFPREDVGFTLRGKTVLDVWLQVIFHIMRYGTVKGTQYGMEQRELPGMQWVIENEPGLFPTNVPDDWPNELKETIGVTREAVEQYHKVFMESSVKEGVSYTYGSRLRAWADESGMEPIDQIAHCIIGNLKRSPDSRRGVGITFVPPIDTFATVDTPCLVSVQALQSEGKVNLFATFRSHDIFKAAIPNAFGLIAMHQQIAEETGFERGALCIQSVSAHIYEGDFDHAKKLIDCAIVERPPAKVWDASMADPRGAFLIRITDGKIIAEHQGPDGAVLGEYQSSTARELSLKIAQMSLISQVGHALDLGHELQKAEHAIKLNVPYTQDHPLILHS</sequence>
<dbReference type="Pfam" id="PF14251">
    <property type="entry name" value="PterinBD-DUF4346"/>
    <property type="match status" value="1"/>
</dbReference>
<feature type="domain" description="DUF4346" evidence="4">
    <location>
        <begin position="419"/>
        <end position="495"/>
    </location>
</feature>
<dbReference type="EMBL" id="PCYM01000010">
    <property type="protein sequence ID" value="PIR47298.1"/>
    <property type="molecule type" value="Genomic_DNA"/>
</dbReference>
<dbReference type="SUPFAM" id="SSF55831">
    <property type="entry name" value="Thymidylate synthase/dCMP hydroxymethylase"/>
    <property type="match status" value="1"/>
</dbReference>
<comment type="caution">
    <text evidence="5">The sequence shown here is derived from an EMBL/GenBank/DDBJ whole genome shotgun (WGS) entry which is preliminary data.</text>
</comment>
<dbReference type="GO" id="GO:0005829">
    <property type="term" value="C:cytosol"/>
    <property type="evidence" value="ECO:0007669"/>
    <property type="project" value="TreeGrafter"/>
</dbReference>
<dbReference type="InterPro" id="IPR025595">
    <property type="entry name" value="PterinBD-DUF4346"/>
</dbReference>
<dbReference type="PANTHER" id="PTHR11548:SF1">
    <property type="entry name" value="THYMIDYLATE SYNTHASE 1"/>
    <property type="match status" value="1"/>
</dbReference>
<gene>
    <name evidence="5" type="ORF">COV06_04425</name>
</gene>
<keyword evidence="2" id="KW-0808">Transferase</keyword>
<feature type="domain" description="Thymidylate synthase/dCMP hydroxymethylase" evidence="3">
    <location>
        <begin position="267"/>
        <end position="408"/>
    </location>
</feature>
<dbReference type="GO" id="GO:0004799">
    <property type="term" value="F:thymidylate synthase activity"/>
    <property type="evidence" value="ECO:0007669"/>
    <property type="project" value="TreeGrafter"/>
</dbReference>
<dbReference type="InterPro" id="IPR045097">
    <property type="entry name" value="Thymidate_synth/dCMP_Mease"/>
</dbReference>
<dbReference type="InterPro" id="IPR036926">
    <property type="entry name" value="Thymidate_synth/dCMP_Mease_sf"/>
</dbReference>
<dbReference type="GO" id="GO:0032259">
    <property type="term" value="P:methylation"/>
    <property type="evidence" value="ECO:0007669"/>
    <property type="project" value="UniProtKB-KW"/>
</dbReference>
<name>A0A2H0RLC4_9BACT</name>
<dbReference type="InterPro" id="IPR023451">
    <property type="entry name" value="Thymidate_synth/dCMP_Mease_dom"/>
</dbReference>
<dbReference type="AlphaFoldDB" id="A0A2H0RLC4"/>
<evidence type="ECO:0000259" key="4">
    <source>
        <dbReference type="Pfam" id="PF14251"/>
    </source>
</evidence>
<keyword evidence="1" id="KW-0489">Methyltransferase</keyword>
<evidence type="ECO:0000256" key="2">
    <source>
        <dbReference type="ARBA" id="ARBA00022679"/>
    </source>
</evidence>
<reference evidence="5 6" key="1">
    <citation type="submission" date="2017-09" db="EMBL/GenBank/DDBJ databases">
        <title>Depth-based differentiation of microbial function through sediment-hosted aquifers and enrichment of novel symbionts in the deep terrestrial subsurface.</title>
        <authorList>
            <person name="Probst A.J."/>
            <person name="Ladd B."/>
            <person name="Jarett J.K."/>
            <person name="Geller-Mcgrath D.E."/>
            <person name="Sieber C.M."/>
            <person name="Emerson J.B."/>
            <person name="Anantharaman K."/>
            <person name="Thomas B.C."/>
            <person name="Malmstrom R."/>
            <person name="Stieglmeier M."/>
            <person name="Klingl A."/>
            <person name="Woyke T."/>
            <person name="Ryan C.M."/>
            <person name="Banfield J.F."/>
        </authorList>
    </citation>
    <scope>NUCLEOTIDE SEQUENCE [LARGE SCALE GENOMIC DNA]</scope>
    <source>
        <strain evidence="5">CG10_big_fil_rev_8_21_14_0_10_50_16</strain>
    </source>
</reference>
<organism evidence="5 6">
    <name type="scientific">Candidatus Uhrbacteria bacterium CG10_big_fil_rev_8_21_14_0_10_50_16</name>
    <dbReference type="NCBI Taxonomy" id="1975039"/>
    <lineage>
        <taxon>Bacteria</taxon>
        <taxon>Candidatus Uhriibacteriota</taxon>
    </lineage>
</organism>
<dbReference type="Proteomes" id="UP000230084">
    <property type="component" value="Unassembled WGS sequence"/>
</dbReference>
<dbReference type="PANTHER" id="PTHR11548">
    <property type="entry name" value="THYMIDYLATE SYNTHASE 1"/>
    <property type="match status" value="1"/>
</dbReference>
<accession>A0A2H0RLC4</accession>
<dbReference type="GO" id="GO:0006231">
    <property type="term" value="P:dTMP biosynthetic process"/>
    <property type="evidence" value="ECO:0007669"/>
    <property type="project" value="TreeGrafter"/>
</dbReference>
<evidence type="ECO:0000256" key="1">
    <source>
        <dbReference type="ARBA" id="ARBA00022603"/>
    </source>
</evidence>
<evidence type="ECO:0000313" key="5">
    <source>
        <dbReference type="EMBL" id="PIR47298.1"/>
    </source>
</evidence>
<evidence type="ECO:0000259" key="3">
    <source>
        <dbReference type="Pfam" id="PF00303"/>
    </source>
</evidence>
<evidence type="ECO:0000313" key="6">
    <source>
        <dbReference type="Proteomes" id="UP000230084"/>
    </source>
</evidence>
<protein>
    <submittedName>
        <fullName evidence="5">Uncharacterized protein</fullName>
    </submittedName>
</protein>
<dbReference type="Pfam" id="PF00303">
    <property type="entry name" value="Thymidylat_synt"/>
    <property type="match status" value="1"/>
</dbReference>
<dbReference type="Gene3D" id="3.30.572.10">
    <property type="entry name" value="Thymidylate synthase/dCMP hydroxymethylase domain"/>
    <property type="match status" value="1"/>
</dbReference>